<gene>
    <name evidence="1" type="ordered locus">HMPREF0868_0165</name>
</gene>
<dbReference type="AlphaFoldDB" id="E1PK95"/>
<dbReference type="KEGG" id="clo:HMPREF0868_0165"/>
<reference evidence="2" key="1">
    <citation type="submission" date="2009-12" db="EMBL/GenBank/DDBJ databases">
        <title>Sequence of Clostridiales genomosp. BVAB3 str. UPII9-5.</title>
        <authorList>
            <person name="Madupu R."/>
            <person name="Durkin A.S."/>
            <person name="Torralba M."/>
            <person name="Methe B."/>
            <person name="Sutton G.G."/>
            <person name="Strausberg R.L."/>
            <person name="Nelson K.E."/>
        </authorList>
    </citation>
    <scope>NUCLEOTIDE SEQUENCE [LARGE SCALE GENOMIC DNA]</scope>
    <source>
        <strain evidence="2">UPII9-5</strain>
    </source>
</reference>
<accession>E1PK95</accession>
<organism evidence="1 2">
    <name type="scientific">Mageeibacillus indolicus (strain UPII9-5)</name>
    <name type="common">Clostridiales genomosp. BVAB3 (strain UPII9-5)</name>
    <dbReference type="NCBI Taxonomy" id="699246"/>
    <lineage>
        <taxon>Bacteria</taxon>
        <taxon>Bacillati</taxon>
        <taxon>Bacillota</taxon>
        <taxon>Clostridia</taxon>
        <taxon>Eubacteriales</taxon>
        <taxon>Oscillospiraceae</taxon>
        <taxon>Mageeibacillus</taxon>
    </lineage>
</organism>
<evidence type="ECO:0000313" key="1">
    <source>
        <dbReference type="EMBL" id="ADN43950.1"/>
    </source>
</evidence>
<keyword evidence="2" id="KW-1185">Reference proteome</keyword>
<name>E1PK95_MAGIU</name>
<dbReference type="EMBL" id="CP001850">
    <property type="protein sequence ID" value="ADN43950.1"/>
    <property type="molecule type" value="Genomic_DNA"/>
</dbReference>
<sequence length="151" mass="17854">MELYEHTVKSAQSFPIQINQVIKEGEIMDVQKFKEVLKRRDETHSEYTYGLEMCWKEEVEILSKDIPSTIEYLQNKCTADEFVWISEIIDDLAEKTRSRELVECYKNLMNKYPEETKEYHIGFCVECAEDFLEDTDKSSDSNQTSKKRGNK</sequence>
<evidence type="ECO:0000313" key="2">
    <source>
        <dbReference type="Proteomes" id="UP000008234"/>
    </source>
</evidence>
<dbReference type="Proteomes" id="UP000008234">
    <property type="component" value="Chromosome"/>
</dbReference>
<dbReference type="STRING" id="699246.HMPREF0868_0165"/>
<dbReference type="HOGENOM" id="CLU_159929_0_0_9"/>
<dbReference type="eggNOG" id="ENOG5031NU7">
    <property type="taxonomic scope" value="Bacteria"/>
</dbReference>
<protein>
    <submittedName>
        <fullName evidence="1">Uncharacterized protein</fullName>
    </submittedName>
</protein>
<proteinExistence type="predicted"/>